<reference evidence="1 2" key="1">
    <citation type="journal article" date="2024" name="Chem. Sci.">
        <title>Discovery of megapolipeptins by genome mining of a Burkholderiales bacteria collection.</title>
        <authorList>
            <person name="Paulo B.S."/>
            <person name="Recchia M.J.J."/>
            <person name="Lee S."/>
            <person name="Fergusson C.H."/>
            <person name="Romanowski S.B."/>
            <person name="Hernandez A."/>
            <person name="Krull N."/>
            <person name="Liu D.Y."/>
            <person name="Cavanagh H."/>
            <person name="Bos A."/>
            <person name="Gray C.A."/>
            <person name="Murphy B.T."/>
            <person name="Linington R.G."/>
            <person name="Eustaquio A.S."/>
        </authorList>
    </citation>
    <scope>NUCLEOTIDE SEQUENCE [LARGE SCALE GENOMIC DNA]</scope>
    <source>
        <strain evidence="1 2">RL18-126-BIB-B</strain>
    </source>
</reference>
<protein>
    <submittedName>
        <fullName evidence="1">Uncharacterized protein</fullName>
    </submittedName>
</protein>
<accession>A0ACC7N426</accession>
<keyword evidence="2" id="KW-1185">Reference proteome</keyword>
<dbReference type="EMBL" id="JAQQDW010000003">
    <property type="protein sequence ID" value="MFM0102318.1"/>
    <property type="molecule type" value="Genomic_DNA"/>
</dbReference>
<evidence type="ECO:0000313" key="1">
    <source>
        <dbReference type="EMBL" id="MFM0102318.1"/>
    </source>
</evidence>
<organism evidence="1 2">
    <name type="scientific">Paraburkholderia rhynchosiae</name>
    <dbReference type="NCBI Taxonomy" id="487049"/>
    <lineage>
        <taxon>Bacteria</taxon>
        <taxon>Pseudomonadati</taxon>
        <taxon>Pseudomonadota</taxon>
        <taxon>Betaproteobacteria</taxon>
        <taxon>Burkholderiales</taxon>
        <taxon>Burkholderiaceae</taxon>
        <taxon>Paraburkholderia</taxon>
    </lineage>
</organism>
<dbReference type="Proteomes" id="UP001629235">
    <property type="component" value="Unassembled WGS sequence"/>
</dbReference>
<name>A0ACC7N426_9BURK</name>
<comment type="caution">
    <text evidence="1">The sequence shown here is derived from an EMBL/GenBank/DDBJ whole genome shotgun (WGS) entry which is preliminary data.</text>
</comment>
<proteinExistence type="predicted"/>
<gene>
    <name evidence="1" type="ORF">PQR01_02150</name>
</gene>
<sequence>MKQQSEEATALARVAEAAREVQAASAALEQHFDETTGSPPSTLQLARFAAAMQELKEARESFDALLGKSSGPSV</sequence>
<evidence type="ECO:0000313" key="2">
    <source>
        <dbReference type="Proteomes" id="UP001629235"/>
    </source>
</evidence>